<dbReference type="EMBL" id="JBEDUW010000007">
    <property type="protein sequence ID" value="KAK9911485.1"/>
    <property type="molecule type" value="Genomic_DNA"/>
</dbReference>
<sequence length="166" mass="18789">MIDEVRNYWVAEIEGVSVKKGKGRPPRLNHLETSITRHKPFWKIVERNQEDFDEFSEVDELYSTLQLDKVESLEDLVTIVPPGLVKGAPMLDLKTSLAASASQMPFISAVYMVFLGSSLKKLREGVTATDMVLTGTQMLKKHGVRKFVEFNGSFLFQMVAAKRMHI</sequence>
<keyword evidence="1" id="KW-0408">Iron</keyword>
<dbReference type="InterPro" id="IPR036008">
    <property type="entry name" value="Aconitase_4Fe-4S_dom"/>
</dbReference>
<keyword evidence="3" id="KW-1185">Reference proteome</keyword>
<reference evidence="2 3" key="1">
    <citation type="journal article" date="2023" name="G3 (Bethesda)">
        <title>A chromosome-length genome assembly and annotation of blackberry (Rubus argutus, cv. 'Hillquist').</title>
        <authorList>
            <person name="Bruna T."/>
            <person name="Aryal R."/>
            <person name="Dudchenko O."/>
            <person name="Sargent D.J."/>
            <person name="Mead D."/>
            <person name="Buti M."/>
            <person name="Cavallini A."/>
            <person name="Hytonen T."/>
            <person name="Andres J."/>
            <person name="Pham M."/>
            <person name="Weisz D."/>
            <person name="Mascagni F."/>
            <person name="Usai G."/>
            <person name="Natali L."/>
            <person name="Bassil N."/>
            <person name="Fernandez G.E."/>
            <person name="Lomsadze A."/>
            <person name="Armour M."/>
            <person name="Olukolu B."/>
            <person name="Poorten T."/>
            <person name="Britton C."/>
            <person name="Davik J."/>
            <person name="Ashrafi H."/>
            <person name="Aiden E.L."/>
            <person name="Borodovsky M."/>
            <person name="Worthington M."/>
        </authorList>
    </citation>
    <scope>NUCLEOTIDE SEQUENCE [LARGE SCALE GENOMIC DNA]</scope>
    <source>
        <strain evidence="2">PI 553951</strain>
    </source>
</reference>
<dbReference type="InterPro" id="IPR015931">
    <property type="entry name" value="Acnase/IPM_dHydase_lsu_aba_1/3"/>
</dbReference>
<dbReference type="Gene3D" id="3.30.499.10">
    <property type="entry name" value="Aconitase, domain 3"/>
    <property type="match status" value="1"/>
</dbReference>
<dbReference type="Proteomes" id="UP001457282">
    <property type="component" value="Unassembled WGS sequence"/>
</dbReference>
<gene>
    <name evidence="2" type="ORF">M0R45_035393</name>
</gene>
<protein>
    <submittedName>
        <fullName evidence="2">Uncharacterized protein</fullName>
    </submittedName>
</protein>
<proteinExistence type="predicted"/>
<organism evidence="2 3">
    <name type="scientific">Rubus argutus</name>
    <name type="common">Southern blackberry</name>
    <dbReference type="NCBI Taxonomy" id="59490"/>
    <lineage>
        <taxon>Eukaryota</taxon>
        <taxon>Viridiplantae</taxon>
        <taxon>Streptophyta</taxon>
        <taxon>Embryophyta</taxon>
        <taxon>Tracheophyta</taxon>
        <taxon>Spermatophyta</taxon>
        <taxon>Magnoliopsida</taxon>
        <taxon>eudicotyledons</taxon>
        <taxon>Gunneridae</taxon>
        <taxon>Pentapetalae</taxon>
        <taxon>rosids</taxon>
        <taxon>fabids</taxon>
        <taxon>Rosales</taxon>
        <taxon>Rosaceae</taxon>
        <taxon>Rosoideae</taxon>
        <taxon>Rosoideae incertae sedis</taxon>
        <taxon>Rubus</taxon>
    </lineage>
</organism>
<evidence type="ECO:0000313" key="2">
    <source>
        <dbReference type="EMBL" id="KAK9911485.1"/>
    </source>
</evidence>
<evidence type="ECO:0000256" key="1">
    <source>
        <dbReference type="ARBA" id="ARBA00023004"/>
    </source>
</evidence>
<dbReference type="SUPFAM" id="SSF53732">
    <property type="entry name" value="Aconitase iron-sulfur domain"/>
    <property type="match status" value="1"/>
</dbReference>
<dbReference type="AlphaFoldDB" id="A0AAW1VYF0"/>
<accession>A0AAW1VYF0</accession>
<comment type="caution">
    <text evidence="2">The sequence shown here is derived from an EMBL/GenBank/DDBJ whole genome shotgun (WGS) entry which is preliminary data.</text>
</comment>
<name>A0AAW1VYF0_RUBAR</name>
<evidence type="ECO:0000313" key="3">
    <source>
        <dbReference type="Proteomes" id="UP001457282"/>
    </source>
</evidence>